<proteinExistence type="predicted"/>
<gene>
    <name evidence="2" type="ORF">AAJ76_1100005113</name>
</gene>
<protein>
    <submittedName>
        <fullName evidence="2">Uncharacterized protein</fullName>
    </submittedName>
</protein>
<evidence type="ECO:0000313" key="2">
    <source>
        <dbReference type="EMBL" id="KKO74149.1"/>
    </source>
</evidence>
<dbReference type="AlphaFoldDB" id="A0A0F9Z8A5"/>
<dbReference type="VEuPathDB" id="MicrosporidiaDB:G9O61_00g020350"/>
<keyword evidence="1" id="KW-0472">Membrane</keyword>
<organism evidence="2 3">
    <name type="scientific">Vairimorpha ceranae</name>
    <dbReference type="NCBI Taxonomy" id="40302"/>
    <lineage>
        <taxon>Eukaryota</taxon>
        <taxon>Fungi</taxon>
        <taxon>Fungi incertae sedis</taxon>
        <taxon>Microsporidia</taxon>
        <taxon>Nosematidae</taxon>
        <taxon>Vairimorpha</taxon>
    </lineage>
</organism>
<dbReference type="RefSeq" id="XP_024329891.1">
    <property type="nucleotide sequence ID" value="XM_024473736.1"/>
</dbReference>
<comment type="caution">
    <text evidence="2">The sequence shown here is derived from an EMBL/GenBank/DDBJ whole genome shotgun (WGS) entry which is preliminary data.</text>
</comment>
<keyword evidence="1" id="KW-0812">Transmembrane</keyword>
<dbReference type="VEuPathDB" id="MicrosporidiaDB:AAJ76_1100005113"/>
<accession>A0A0F9Z8A5</accession>
<feature type="transmembrane region" description="Helical" evidence="1">
    <location>
        <begin position="16"/>
        <end position="36"/>
    </location>
</feature>
<evidence type="ECO:0000313" key="3">
    <source>
        <dbReference type="Proteomes" id="UP000034350"/>
    </source>
</evidence>
<evidence type="ECO:0000256" key="1">
    <source>
        <dbReference type="SAM" id="Phobius"/>
    </source>
</evidence>
<sequence>MLEGFIQCIKKCFSNLYSITIVAIVSIIVLVIINVLPKLLQKETSRPNQVIKNRTEEVFEKVEKDAEDVSSDSDTSSSIEVIKEEVCIDKTDKVDDDSLEN</sequence>
<reference evidence="2 3" key="1">
    <citation type="journal article" date="2015" name="Environ. Microbiol.">
        <title>Genome analyses suggest the presence of polyploidy and recent human-driven expansions in eight global populations of the honeybee pathogen Nosema ceranae.</title>
        <authorList>
            <person name="Pelin A."/>
            <person name="Selman M."/>
            <person name="Aris-Brosou S."/>
            <person name="Farinelli L."/>
            <person name="Corradi N."/>
        </authorList>
    </citation>
    <scope>NUCLEOTIDE SEQUENCE [LARGE SCALE GENOMIC DNA]</scope>
    <source>
        <strain evidence="2 3">PA08 1199</strain>
    </source>
</reference>
<dbReference type="GeneID" id="36318633"/>
<name>A0A0F9Z8A5_9MICR</name>
<dbReference type="EMBL" id="JPQZ01000110">
    <property type="protein sequence ID" value="KKO74149.1"/>
    <property type="molecule type" value="Genomic_DNA"/>
</dbReference>
<dbReference type="Proteomes" id="UP000034350">
    <property type="component" value="Unassembled WGS sequence"/>
</dbReference>
<keyword evidence="3" id="KW-1185">Reference proteome</keyword>
<keyword evidence="1" id="KW-1133">Transmembrane helix</keyword>